<feature type="repeat" description="PPR" evidence="2">
    <location>
        <begin position="364"/>
        <end position="398"/>
    </location>
</feature>
<dbReference type="Proteomes" id="UP000790787">
    <property type="component" value="Chromosome 11"/>
</dbReference>
<accession>A0A1S4AR50</accession>
<dbReference type="SMR" id="A0A1S4AR50"/>
<dbReference type="PROSITE" id="PS51375">
    <property type="entry name" value="PPR"/>
    <property type="match status" value="9"/>
</dbReference>
<dbReference type="Gene3D" id="1.25.40.10">
    <property type="entry name" value="Tetratricopeptide repeat domain"/>
    <property type="match status" value="5"/>
</dbReference>
<dbReference type="PaxDb" id="4097-A0A1S4AR50"/>
<dbReference type="GeneID" id="107800324"/>
<feature type="repeat" description="PPR" evidence="2">
    <location>
        <begin position="259"/>
        <end position="293"/>
    </location>
</feature>
<name>A0A1S4AR50_TOBAC</name>
<feature type="repeat" description="PPR" evidence="2">
    <location>
        <begin position="469"/>
        <end position="503"/>
    </location>
</feature>
<feature type="repeat" description="PPR" evidence="2">
    <location>
        <begin position="224"/>
        <end position="258"/>
    </location>
</feature>
<reference key="1">
    <citation type="journal article" date="2014" name="Nat. Commun.">
        <title>The tobacco genome sequence and its comparison with those of tomato and potato.</title>
        <authorList>
            <person name="Sierro N."/>
            <person name="Battey J.N."/>
            <person name="Ouadi S."/>
            <person name="Bakaher N."/>
            <person name="Bovet L."/>
            <person name="Willig A."/>
            <person name="Goepfert S."/>
            <person name="Peitsch M.C."/>
            <person name="Ivanov N.V."/>
        </authorList>
    </citation>
    <scope>NUCLEOTIDE SEQUENCE [LARGE SCALE GENOMIC DNA]</scope>
    <source>
        <strain>cv. TN90</strain>
    </source>
</reference>
<reference evidence="4 5" key="2">
    <citation type="submission" date="2025-04" db="UniProtKB">
        <authorList>
            <consortium name="RefSeq"/>
        </authorList>
    </citation>
    <scope>IDENTIFICATION</scope>
</reference>
<feature type="repeat" description="PPR" evidence="2">
    <location>
        <begin position="574"/>
        <end position="608"/>
    </location>
</feature>
<sequence>MNLTQKSIKYTCSSRNLLIDFKNLQSRLNFTSLSSSNFLQTLTVNNGSRPISNSLHNFLPETQNPQNIVSLICSALKNKNNGHLVLLQKTIENHGLIGYLRNTEISRVLLRCQSDSSTALSFFNWVKTDLGVKPNTQNYCLVIHILTWSKNFSQAMKILSELVNLKRDGPVSVDVFESLLSASGVCNWDPVVFDMLIKAFLKVNMVKDGFRAFRKTVKHGMYPTVITINCLLNGLSKLNYSKKCWEVYAEMERIGVHPNSCTFNILTLVLCKDEDANKVNDFLEKMEEEGFQPDIVTYNTLVSSYCRKERLKDAVYLYQIMYIRGVLPDLFTYTSLINGFCRKGNVRDAHQLFLRMADRGLKPDLILYNTLICGYCKEGMMQEARFLLHDMIGEGMYPDKFTCSVLVQGYQNQDNLVSAVNLVTELQRFRFVVSHDIYNYLIAALCMETRPFAAKALLDRVSGNGYEPNNMVYRELIESFCRWNFPDEALCLKAEMVLKDLKPDICTYRAIIKSLCKLSRSMEANSLMREMTDFDVPPDIEVCRALVNGHCRENNFCEAQSLLSFFAQEFGIFDTVCYNAIIRLLIAECDIAKLLKFQDKMRKVGFVPNQLTCKYVIDGLQKAVRVHKINTPVQ</sequence>
<dbReference type="InterPro" id="IPR051222">
    <property type="entry name" value="PPR/CCM1_RNA-binding"/>
</dbReference>
<dbReference type="InterPro" id="IPR002885">
    <property type="entry name" value="PPR_rpt"/>
</dbReference>
<dbReference type="NCBIfam" id="TIGR00756">
    <property type="entry name" value="PPR"/>
    <property type="match status" value="8"/>
</dbReference>
<dbReference type="OMA" id="HWMIEDG"/>
<feature type="repeat" description="PPR" evidence="2">
    <location>
        <begin position="294"/>
        <end position="328"/>
    </location>
</feature>
<feature type="repeat" description="PPR" evidence="2">
    <location>
        <begin position="189"/>
        <end position="223"/>
    </location>
</feature>
<evidence type="ECO:0000313" key="5">
    <source>
        <dbReference type="RefSeq" id="XP_016478970.1"/>
    </source>
</evidence>
<evidence type="ECO:0000313" key="3">
    <source>
        <dbReference type="Proteomes" id="UP000790787"/>
    </source>
</evidence>
<dbReference type="PANTHER" id="PTHR47942">
    <property type="entry name" value="TETRATRICOPEPTIDE REPEAT (TPR)-LIKE SUPERFAMILY PROTEIN-RELATED"/>
    <property type="match status" value="1"/>
</dbReference>
<dbReference type="KEGG" id="nta:107800324"/>
<keyword evidence="1" id="KW-0677">Repeat</keyword>
<dbReference type="OrthoDB" id="185373at2759"/>
<proteinExistence type="predicted"/>
<dbReference type="PANTHER" id="PTHR47942:SF2">
    <property type="entry name" value="OS09G0532800 PROTEIN"/>
    <property type="match status" value="1"/>
</dbReference>
<evidence type="ECO:0000256" key="1">
    <source>
        <dbReference type="ARBA" id="ARBA00022737"/>
    </source>
</evidence>
<gene>
    <name evidence="4 5" type="primary">LOC107800324</name>
</gene>
<dbReference type="AlphaFoldDB" id="A0A1S4AR50"/>
<evidence type="ECO:0000256" key="2">
    <source>
        <dbReference type="PROSITE-ProRule" id="PRU00708"/>
    </source>
</evidence>
<protein>
    <submittedName>
        <fullName evidence="4 5">Pentatricopeptide repeat-containing protein At5g40400</fullName>
    </submittedName>
</protein>
<feature type="repeat" description="PPR" evidence="2">
    <location>
        <begin position="504"/>
        <end position="538"/>
    </location>
</feature>
<dbReference type="RefSeq" id="XP_016478970.1">
    <property type="nucleotide sequence ID" value="XM_016623484.1"/>
</dbReference>
<feature type="repeat" description="PPR" evidence="2">
    <location>
        <begin position="329"/>
        <end position="363"/>
    </location>
</feature>
<dbReference type="Pfam" id="PF13041">
    <property type="entry name" value="PPR_2"/>
    <property type="match status" value="4"/>
</dbReference>
<keyword evidence="3" id="KW-1185">Reference proteome</keyword>
<dbReference type="RefSeq" id="XP_016478968.1">
    <property type="nucleotide sequence ID" value="XM_016623482.1"/>
</dbReference>
<evidence type="ECO:0000313" key="4">
    <source>
        <dbReference type="RefSeq" id="XP_016478968.1"/>
    </source>
</evidence>
<organism evidence="4">
    <name type="scientific">Nicotiana tabacum</name>
    <name type="common">Common tobacco</name>
    <dbReference type="NCBI Taxonomy" id="4097"/>
    <lineage>
        <taxon>Eukaryota</taxon>
        <taxon>Viridiplantae</taxon>
        <taxon>Streptophyta</taxon>
        <taxon>Embryophyta</taxon>
        <taxon>Tracheophyta</taxon>
        <taxon>Spermatophyta</taxon>
        <taxon>Magnoliopsida</taxon>
        <taxon>eudicotyledons</taxon>
        <taxon>Gunneridae</taxon>
        <taxon>Pentapetalae</taxon>
        <taxon>asterids</taxon>
        <taxon>lamiids</taxon>
        <taxon>Solanales</taxon>
        <taxon>Solanaceae</taxon>
        <taxon>Nicotianoideae</taxon>
        <taxon>Nicotianeae</taxon>
        <taxon>Nicotiana</taxon>
    </lineage>
</organism>
<dbReference type="InterPro" id="IPR011990">
    <property type="entry name" value="TPR-like_helical_dom_sf"/>
</dbReference>